<evidence type="ECO:0000313" key="7">
    <source>
        <dbReference type="Proteomes" id="UP000515728"/>
    </source>
</evidence>
<dbReference type="AlphaFoldDB" id="A0A7G7MRC7"/>
<dbReference type="PANTHER" id="PTHR42832:SF3">
    <property type="entry name" value="L-GLUTAMINE--4-(METHYLSULFANYL)-2-OXOBUTANOATE AMINOTRANSFERASE"/>
    <property type="match status" value="1"/>
</dbReference>
<evidence type="ECO:0000259" key="5">
    <source>
        <dbReference type="Pfam" id="PF00155"/>
    </source>
</evidence>
<keyword evidence="2 4" id="KW-0032">Aminotransferase</keyword>
<feature type="domain" description="Aminotransferase class I/classII large" evidence="5">
    <location>
        <begin position="26"/>
        <end position="357"/>
    </location>
</feature>
<dbReference type="EC" id="2.6.1.-" evidence="4"/>
<dbReference type="InterPro" id="IPR004839">
    <property type="entry name" value="Aminotransferase_I/II_large"/>
</dbReference>
<dbReference type="PANTHER" id="PTHR42832">
    <property type="entry name" value="AMINO ACID AMINOTRANSFERASE"/>
    <property type="match status" value="1"/>
</dbReference>
<organism evidence="6 7">
    <name type="scientific">Pseudonocardia petroleophila</name>
    <dbReference type="NCBI Taxonomy" id="37331"/>
    <lineage>
        <taxon>Bacteria</taxon>
        <taxon>Bacillati</taxon>
        <taxon>Actinomycetota</taxon>
        <taxon>Actinomycetes</taxon>
        <taxon>Pseudonocardiales</taxon>
        <taxon>Pseudonocardiaceae</taxon>
        <taxon>Pseudonocardia</taxon>
    </lineage>
</organism>
<dbReference type="KEGG" id="ppel:H6H00_03600"/>
<dbReference type="InterPro" id="IPR015422">
    <property type="entry name" value="PyrdxlP-dep_Trfase_small"/>
</dbReference>
<comment type="similarity">
    <text evidence="4">Belongs to the class-I pyridoxal-phosphate-dependent aminotransferase family.</text>
</comment>
<evidence type="ECO:0000256" key="1">
    <source>
        <dbReference type="ARBA" id="ARBA00001933"/>
    </source>
</evidence>
<dbReference type="InterPro" id="IPR015424">
    <property type="entry name" value="PyrdxlP-dep_Trfase"/>
</dbReference>
<name>A0A7G7MRC7_9PSEU</name>
<dbReference type="InterPro" id="IPR004838">
    <property type="entry name" value="NHTrfase_class1_PyrdxlP-BS"/>
</dbReference>
<accession>A0A7G7MRC7</accession>
<keyword evidence="7" id="KW-1185">Reference proteome</keyword>
<dbReference type="PROSITE" id="PS00105">
    <property type="entry name" value="AA_TRANSFER_CLASS_1"/>
    <property type="match status" value="1"/>
</dbReference>
<comment type="cofactor">
    <cofactor evidence="1 4">
        <name>pyridoxal 5'-phosphate</name>
        <dbReference type="ChEBI" id="CHEBI:597326"/>
    </cofactor>
</comment>
<dbReference type="CDD" id="cd00609">
    <property type="entry name" value="AAT_like"/>
    <property type="match status" value="1"/>
</dbReference>
<dbReference type="Gene3D" id="3.40.640.10">
    <property type="entry name" value="Type I PLP-dependent aspartate aminotransferase-like (Major domain)"/>
    <property type="match status" value="1"/>
</dbReference>
<reference evidence="6 7" key="1">
    <citation type="submission" date="2020-08" db="EMBL/GenBank/DDBJ databases">
        <authorList>
            <person name="Mo P."/>
        </authorList>
    </citation>
    <scope>NUCLEOTIDE SEQUENCE [LARGE SCALE GENOMIC DNA]</scope>
    <source>
        <strain evidence="6 7">CGMCC 4.1532</strain>
    </source>
</reference>
<evidence type="ECO:0000256" key="4">
    <source>
        <dbReference type="RuleBase" id="RU000481"/>
    </source>
</evidence>
<keyword evidence="3 4" id="KW-0808">Transferase</keyword>
<evidence type="ECO:0000256" key="3">
    <source>
        <dbReference type="ARBA" id="ARBA00022679"/>
    </source>
</evidence>
<evidence type="ECO:0000313" key="6">
    <source>
        <dbReference type="EMBL" id="QNG55338.1"/>
    </source>
</evidence>
<dbReference type="SUPFAM" id="SSF53383">
    <property type="entry name" value="PLP-dependent transferases"/>
    <property type="match status" value="1"/>
</dbReference>
<gene>
    <name evidence="6" type="ORF">H6H00_03600</name>
</gene>
<sequence length="359" mass="36785">MGQLPDFPWDSLAGDKALAAAHPDGIVDLSVGTPVDPIAPVVRAALSGPAADEPGYPTTHGPESLRAAVAGSLLRRFGVAVDPVAVLPTIGSKELVAWLPTLLGLGAGDTVVIPELSYPTYEVGARIAGATPVRSDGLTALGPARVGLVWVNSPSNPTGQVLPPEHLRKVVAWARERGAVVASDECYLSLSDGASSVLHPDVCGGSHEGLLAVHSMSKSSGLAGYRAGFVTGDPSLVAGLLEVRKHAGMIVPRPVQAAMEAAASDDAHVTAQAAVYAARRGRLRVALEKAGLRVDHSAAGLYLWATAGQPSRSTVREFAGHGVLVAPGEFYGPAGAQHVRVALTATDERIDAAVARLAP</sequence>
<dbReference type="GO" id="GO:0008483">
    <property type="term" value="F:transaminase activity"/>
    <property type="evidence" value="ECO:0007669"/>
    <property type="project" value="UniProtKB-KW"/>
</dbReference>
<dbReference type="InterPro" id="IPR019880">
    <property type="entry name" value="OxyQ"/>
</dbReference>
<proteinExistence type="inferred from homology"/>
<protein>
    <recommendedName>
        <fullName evidence="4">Aminotransferase</fullName>
        <ecNumber evidence="4">2.6.1.-</ecNumber>
    </recommendedName>
</protein>
<dbReference type="Gene3D" id="3.90.1150.10">
    <property type="entry name" value="Aspartate Aminotransferase, domain 1"/>
    <property type="match status" value="1"/>
</dbReference>
<dbReference type="EMBL" id="CP060131">
    <property type="protein sequence ID" value="QNG55338.1"/>
    <property type="molecule type" value="Genomic_DNA"/>
</dbReference>
<dbReference type="InterPro" id="IPR015421">
    <property type="entry name" value="PyrdxlP-dep_Trfase_major"/>
</dbReference>
<dbReference type="InterPro" id="IPR050881">
    <property type="entry name" value="LL-DAP_aminotransferase"/>
</dbReference>
<dbReference type="NCBIfam" id="TIGR03539">
    <property type="entry name" value="DapC_actino"/>
    <property type="match status" value="1"/>
</dbReference>
<dbReference type="GO" id="GO:0030170">
    <property type="term" value="F:pyridoxal phosphate binding"/>
    <property type="evidence" value="ECO:0007669"/>
    <property type="project" value="InterPro"/>
</dbReference>
<dbReference type="Pfam" id="PF00155">
    <property type="entry name" value="Aminotran_1_2"/>
    <property type="match status" value="1"/>
</dbReference>
<evidence type="ECO:0000256" key="2">
    <source>
        <dbReference type="ARBA" id="ARBA00022576"/>
    </source>
</evidence>
<dbReference type="Proteomes" id="UP000515728">
    <property type="component" value="Chromosome"/>
</dbReference>